<evidence type="ECO:0000313" key="1">
    <source>
        <dbReference type="EMBL" id="CAB4031134.1"/>
    </source>
</evidence>
<dbReference type="Gene3D" id="3.10.10.10">
    <property type="entry name" value="HIV Type 1 Reverse Transcriptase, subunit A, domain 1"/>
    <property type="match status" value="1"/>
</dbReference>
<dbReference type="AlphaFoldDB" id="A0A7D9JK32"/>
<dbReference type="SUPFAM" id="SSF56672">
    <property type="entry name" value="DNA/RNA polymerases"/>
    <property type="match status" value="1"/>
</dbReference>
<organism evidence="1 2">
    <name type="scientific">Paramuricea clavata</name>
    <name type="common">Red gorgonian</name>
    <name type="synonym">Violescent sea-whip</name>
    <dbReference type="NCBI Taxonomy" id="317549"/>
    <lineage>
        <taxon>Eukaryota</taxon>
        <taxon>Metazoa</taxon>
        <taxon>Cnidaria</taxon>
        <taxon>Anthozoa</taxon>
        <taxon>Octocorallia</taxon>
        <taxon>Malacalcyonacea</taxon>
        <taxon>Plexauridae</taxon>
        <taxon>Paramuricea</taxon>
    </lineage>
</organism>
<accession>A0A7D9JK32</accession>
<keyword evidence="2" id="KW-1185">Reference proteome</keyword>
<name>A0A7D9JK32_PARCT</name>
<dbReference type="InterPro" id="IPR043502">
    <property type="entry name" value="DNA/RNA_pol_sf"/>
</dbReference>
<sequence>MDGLSLNDALEKGPCLMNSLFDVLIGWRQNEVAFAGDVSKMFNQIAVHPDNQKYHRFLWRDGETDREPDVYQWVRLSFGDKPAPDLAINAINLLADRAQVEFPEAARILKDHTYVDDVAGSEISPEKVKKVVDGIDTILGKGKFVTLPSKRGIATAQRLIKMVTRIR</sequence>
<dbReference type="Gene3D" id="3.30.70.270">
    <property type="match status" value="1"/>
</dbReference>
<protein>
    <submittedName>
        <fullName evidence="1">Uncharacterized protein</fullName>
    </submittedName>
</protein>
<gene>
    <name evidence="1" type="ORF">PACLA_8A080893</name>
</gene>
<dbReference type="PANTHER" id="PTHR47331">
    <property type="entry name" value="PHD-TYPE DOMAIN-CONTAINING PROTEIN"/>
    <property type="match status" value="1"/>
</dbReference>
<proteinExistence type="predicted"/>
<dbReference type="PANTHER" id="PTHR47331:SF5">
    <property type="entry name" value="RIBONUCLEASE H"/>
    <property type="match status" value="1"/>
</dbReference>
<reference evidence="1" key="1">
    <citation type="submission" date="2020-04" db="EMBL/GenBank/DDBJ databases">
        <authorList>
            <person name="Alioto T."/>
            <person name="Alioto T."/>
            <person name="Gomez Garrido J."/>
        </authorList>
    </citation>
    <scope>NUCLEOTIDE SEQUENCE</scope>
    <source>
        <strain evidence="1">A484AB</strain>
    </source>
</reference>
<dbReference type="InterPro" id="IPR043128">
    <property type="entry name" value="Rev_trsase/Diguanyl_cyclase"/>
</dbReference>
<comment type="caution">
    <text evidence="1">The sequence shown here is derived from an EMBL/GenBank/DDBJ whole genome shotgun (WGS) entry which is preliminary data.</text>
</comment>
<dbReference type="Proteomes" id="UP001152795">
    <property type="component" value="Unassembled WGS sequence"/>
</dbReference>
<dbReference type="EMBL" id="CACRXK020017377">
    <property type="protein sequence ID" value="CAB4031134.1"/>
    <property type="molecule type" value="Genomic_DNA"/>
</dbReference>
<dbReference type="OrthoDB" id="5984753at2759"/>
<evidence type="ECO:0000313" key="2">
    <source>
        <dbReference type="Proteomes" id="UP001152795"/>
    </source>
</evidence>